<comment type="caution">
    <text evidence="2">The sequence shown here is derived from an EMBL/GenBank/DDBJ whole genome shotgun (WGS) entry which is preliminary data.</text>
</comment>
<dbReference type="GO" id="GO:0006508">
    <property type="term" value="P:proteolysis"/>
    <property type="evidence" value="ECO:0007669"/>
    <property type="project" value="InterPro"/>
</dbReference>
<sequence length="327" mass="35933">MLMLASQVNASLSSFPALSETLLRGSCPRHYALLGVDLHRACMAPAAAADWQEVDCLLRRLGLSGWPLARVRPLDRSPSELAGLLDLRLGVFPIVRLSLRRHYGRVTVQLDSTPLPLRLDQLSVPLKDIRSYVRSVERALSLLQGTAHKNQSGGTPYWGAAAAAIVELEQALERAQPHDSFVYGARMIALSDFPRSRQWNWAEYLTIVPDNTALLLLTNRTLLVHEPKHLAFATETLGSTSAAVLLNYLGYRALVHLAPLLPAETNCLLPLAPWADTVPSRLAGCLRLLAHLHPTTFRFFAALESGQTEYAPPKPEDSAEALFISAQ</sequence>
<dbReference type="InterPro" id="IPR042089">
    <property type="entry name" value="Peptidase_M13_dom_2"/>
</dbReference>
<organism evidence="2 3">
    <name type="scientific">Rhipicephalus microplus</name>
    <name type="common">Cattle tick</name>
    <name type="synonym">Boophilus microplus</name>
    <dbReference type="NCBI Taxonomy" id="6941"/>
    <lineage>
        <taxon>Eukaryota</taxon>
        <taxon>Metazoa</taxon>
        <taxon>Ecdysozoa</taxon>
        <taxon>Arthropoda</taxon>
        <taxon>Chelicerata</taxon>
        <taxon>Arachnida</taxon>
        <taxon>Acari</taxon>
        <taxon>Parasitiformes</taxon>
        <taxon>Ixodida</taxon>
        <taxon>Ixodoidea</taxon>
        <taxon>Ixodidae</taxon>
        <taxon>Rhipicephalinae</taxon>
        <taxon>Rhipicephalus</taxon>
        <taxon>Boophilus</taxon>
    </lineage>
</organism>
<reference evidence="2" key="1">
    <citation type="journal article" date="2020" name="Cell">
        <title>Large-Scale Comparative Analyses of Tick Genomes Elucidate Their Genetic Diversity and Vector Capacities.</title>
        <authorList>
            <consortium name="Tick Genome and Microbiome Consortium (TIGMIC)"/>
            <person name="Jia N."/>
            <person name="Wang J."/>
            <person name="Shi W."/>
            <person name="Du L."/>
            <person name="Sun Y."/>
            <person name="Zhan W."/>
            <person name="Jiang J.F."/>
            <person name="Wang Q."/>
            <person name="Zhang B."/>
            <person name="Ji P."/>
            <person name="Bell-Sakyi L."/>
            <person name="Cui X.M."/>
            <person name="Yuan T.T."/>
            <person name="Jiang B.G."/>
            <person name="Yang W.F."/>
            <person name="Lam T.T."/>
            <person name="Chang Q.C."/>
            <person name="Ding S.J."/>
            <person name="Wang X.J."/>
            <person name="Zhu J.G."/>
            <person name="Ruan X.D."/>
            <person name="Zhao L."/>
            <person name="Wei J.T."/>
            <person name="Ye R.Z."/>
            <person name="Que T.C."/>
            <person name="Du C.H."/>
            <person name="Zhou Y.H."/>
            <person name="Cheng J.X."/>
            <person name="Dai P.F."/>
            <person name="Guo W.B."/>
            <person name="Han X.H."/>
            <person name="Huang E.J."/>
            <person name="Li L.F."/>
            <person name="Wei W."/>
            <person name="Gao Y.C."/>
            <person name="Liu J.Z."/>
            <person name="Shao H.Z."/>
            <person name="Wang X."/>
            <person name="Wang C.C."/>
            <person name="Yang T.C."/>
            <person name="Huo Q.B."/>
            <person name="Li W."/>
            <person name="Chen H.Y."/>
            <person name="Chen S.E."/>
            <person name="Zhou L.G."/>
            <person name="Ni X.B."/>
            <person name="Tian J.H."/>
            <person name="Sheng Y."/>
            <person name="Liu T."/>
            <person name="Pan Y.S."/>
            <person name="Xia L.Y."/>
            <person name="Li J."/>
            <person name="Zhao F."/>
            <person name="Cao W.C."/>
        </authorList>
    </citation>
    <scope>NUCLEOTIDE SEQUENCE</scope>
    <source>
        <strain evidence="2">Rmic-2018</strain>
    </source>
</reference>
<dbReference type="EMBL" id="JABSTU010000009">
    <property type="protein sequence ID" value="KAH8020312.1"/>
    <property type="molecule type" value="Genomic_DNA"/>
</dbReference>
<evidence type="ECO:0000313" key="3">
    <source>
        <dbReference type="Proteomes" id="UP000821866"/>
    </source>
</evidence>
<accession>A0A9J6DE15</accession>
<feature type="domain" description="Peptidase M13 N-terminal" evidence="1">
    <location>
        <begin position="37"/>
        <end position="265"/>
    </location>
</feature>
<name>A0A9J6DE15_RHIMP</name>
<dbReference type="Pfam" id="PF05649">
    <property type="entry name" value="Peptidase_M13_N"/>
    <property type="match status" value="1"/>
</dbReference>
<dbReference type="SUPFAM" id="SSF55486">
    <property type="entry name" value="Metalloproteases ('zincins'), catalytic domain"/>
    <property type="match status" value="1"/>
</dbReference>
<keyword evidence="3" id="KW-1185">Reference proteome</keyword>
<dbReference type="AlphaFoldDB" id="A0A9J6DE15"/>
<gene>
    <name evidence="2" type="ORF">HPB51_000592</name>
</gene>
<proteinExistence type="predicted"/>
<reference evidence="2" key="2">
    <citation type="submission" date="2021-09" db="EMBL/GenBank/DDBJ databases">
        <authorList>
            <person name="Jia N."/>
            <person name="Wang J."/>
            <person name="Shi W."/>
            <person name="Du L."/>
            <person name="Sun Y."/>
            <person name="Zhan W."/>
            <person name="Jiang J."/>
            <person name="Wang Q."/>
            <person name="Zhang B."/>
            <person name="Ji P."/>
            <person name="Sakyi L.B."/>
            <person name="Cui X."/>
            <person name="Yuan T."/>
            <person name="Jiang B."/>
            <person name="Yang W."/>
            <person name="Lam T.T.-Y."/>
            <person name="Chang Q."/>
            <person name="Ding S."/>
            <person name="Wang X."/>
            <person name="Zhu J."/>
            <person name="Ruan X."/>
            <person name="Zhao L."/>
            <person name="Wei J."/>
            <person name="Que T."/>
            <person name="Du C."/>
            <person name="Cheng J."/>
            <person name="Dai P."/>
            <person name="Han X."/>
            <person name="Huang E."/>
            <person name="Gao Y."/>
            <person name="Liu J."/>
            <person name="Shao H."/>
            <person name="Ye R."/>
            <person name="Li L."/>
            <person name="Wei W."/>
            <person name="Wang X."/>
            <person name="Wang C."/>
            <person name="Huo Q."/>
            <person name="Li W."/>
            <person name="Guo W."/>
            <person name="Chen H."/>
            <person name="Chen S."/>
            <person name="Zhou L."/>
            <person name="Zhou L."/>
            <person name="Ni X."/>
            <person name="Tian J."/>
            <person name="Zhou Y."/>
            <person name="Sheng Y."/>
            <person name="Liu T."/>
            <person name="Pan Y."/>
            <person name="Xia L."/>
            <person name="Li J."/>
            <person name="Zhao F."/>
            <person name="Cao W."/>
        </authorList>
    </citation>
    <scope>NUCLEOTIDE SEQUENCE</scope>
    <source>
        <strain evidence="2">Rmic-2018</strain>
        <tissue evidence="2">Larvae</tissue>
    </source>
</reference>
<evidence type="ECO:0000313" key="2">
    <source>
        <dbReference type="EMBL" id="KAH8020312.1"/>
    </source>
</evidence>
<evidence type="ECO:0000259" key="1">
    <source>
        <dbReference type="Pfam" id="PF05649"/>
    </source>
</evidence>
<dbReference type="Gene3D" id="1.10.1380.10">
    <property type="entry name" value="Neutral endopeptidase , domain2"/>
    <property type="match status" value="1"/>
</dbReference>
<dbReference type="Proteomes" id="UP000821866">
    <property type="component" value="Chromosome 7"/>
</dbReference>
<protein>
    <recommendedName>
        <fullName evidence="1">Peptidase M13 N-terminal domain-containing protein</fullName>
    </recommendedName>
</protein>
<dbReference type="InterPro" id="IPR008753">
    <property type="entry name" value="Peptidase_M13_N"/>
</dbReference>